<evidence type="ECO:0000256" key="3">
    <source>
        <dbReference type="ARBA" id="ARBA00022475"/>
    </source>
</evidence>
<keyword evidence="4" id="KW-0808">Transferase</keyword>
<reference evidence="8" key="1">
    <citation type="submission" date="2015-09" db="EMBL/GenBank/DDBJ databases">
        <authorList>
            <person name="Wibberg D."/>
        </authorList>
    </citation>
    <scope>NUCLEOTIDE SEQUENCE [LARGE SCALE GENOMIC DNA]</scope>
    <source>
        <strain evidence="8">SD1D</strain>
    </source>
</reference>
<keyword evidence="5" id="KW-0777">Teichoic acid biosynthesis</keyword>
<dbReference type="InterPro" id="IPR043148">
    <property type="entry name" value="TagF_C"/>
</dbReference>
<dbReference type="InterPro" id="IPR007554">
    <property type="entry name" value="Glycerophosphate_synth"/>
</dbReference>
<keyword evidence="3" id="KW-1003">Cell membrane</keyword>
<dbReference type="GO" id="GO:0005886">
    <property type="term" value="C:plasma membrane"/>
    <property type="evidence" value="ECO:0007669"/>
    <property type="project" value="UniProtKB-SubCell"/>
</dbReference>
<gene>
    <name evidence="7" type="ORF">SD1D_2042</name>
</gene>
<dbReference type="GO" id="GO:0047355">
    <property type="term" value="F:CDP-glycerol glycerophosphotransferase activity"/>
    <property type="evidence" value="ECO:0007669"/>
    <property type="project" value="InterPro"/>
</dbReference>
<evidence type="ECO:0000313" key="8">
    <source>
        <dbReference type="Proteomes" id="UP000196053"/>
    </source>
</evidence>
<evidence type="ECO:0000313" key="7">
    <source>
        <dbReference type="EMBL" id="CUH93578.1"/>
    </source>
</evidence>
<protein>
    <submittedName>
        <fullName evidence="7">Uncharacterized protein</fullName>
    </submittedName>
</protein>
<dbReference type="Gene3D" id="3.40.50.11820">
    <property type="match status" value="1"/>
</dbReference>
<sequence length="384" mass="44251">MVKEIGYRIFAFVYYICRLFTVNNLAGNKRFFCVMTHDDGESSNVSLVISRLKKTEPGYKFSYITKTEVGSVRGFKNVRNLLSFFLIKPYLLAKSNIILLDNVFLPMAYIKVKKNVKVVQLWHGTGTIKKFGQDVNTGKLKELEKKANRNITHLIVNNTSTAKLYAKVFGISIDKVYATGLPKTDDILYRLWKSDKEGINIDKEVIYKKYKLSRDKKLILYAPTFRDENLGSETIINQVEKLSRLLPKDYILGLRLHPFVARLADAKDIKKICNLSREKDLSSLIMASDILISDYSSIIFEYCITEKPMIFFAYDLEEFSNKGRGFYEDYISYVPGPVAKSCEELIDIINKKGYSIERIRKFNKENFPNLDGKATKRIVDLIKS</sequence>
<dbReference type="PANTHER" id="PTHR37316">
    <property type="entry name" value="TEICHOIC ACID GLYCEROL-PHOSPHATE PRIMASE"/>
    <property type="match status" value="1"/>
</dbReference>
<dbReference type="Pfam" id="PF04464">
    <property type="entry name" value="Glyphos_transf"/>
    <property type="match status" value="1"/>
</dbReference>
<dbReference type="SUPFAM" id="SSF53756">
    <property type="entry name" value="UDP-Glycosyltransferase/glycogen phosphorylase"/>
    <property type="match status" value="1"/>
</dbReference>
<name>A0A0K8J8A9_9FIRM</name>
<dbReference type="GO" id="GO:0019350">
    <property type="term" value="P:teichoic acid biosynthetic process"/>
    <property type="evidence" value="ECO:0007669"/>
    <property type="project" value="UniProtKB-KW"/>
</dbReference>
<dbReference type="InterPro" id="IPR051612">
    <property type="entry name" value="Teichoic_Acid_Biosynth"/>
</dbReference>
<evidence type="ECO:0000256" key="5">
    <source>
        <dbReference type="ARBA" id="ARBA00022944"/>
    </source>
</evidence>
<dbReference type="AlphaFoldDB" id="A0A0K8J8A9"/>
<evidence type="ECO:0000256" key="2">
    <source>
        <dbReference type="ARBA" id="ARBA00010488"/>
    </source>
</evidence>
<keyword evidence="6" id="KW-0472">Membrane</keyword>
<keyword evidence="8" id="KW-1185">Reference proteome</keyword>
<dbReference type="RefSeq" id="WP_058258814.1">
    <property type="nucleotide sequence ID" value="NZ_LN879430.1"/>
</dbReference>
<dbReference type="Proteomes" id="UP000196053">
    <property type="component" value="Chromosome I"/>
</dbReference>
<dbReference type="EMBL" id="LN879430">
    <property type="protein sequence ID" value="CUH93578.1"/>
    <property type="molecule type" value="Genomic_DNA"/>
</dbReference>
<dbReference type="KEGG" id="hsd:SD1D_2042"/>
<dbReference type="OrthoDB" id="9807097at2"/>
<organism evidence="7 8">
    <name type="scientific">Herbinix luporum</name>
    <dbReference type="NCBI Taxonomy" id="1679721"/>
    <lineage>
        <taxon>Bacteria</taxon>
        <taxon>Bacillati</taxon>
        <taxon>Bacillota</taxon>
        <taxon>Clostridia</taxon>
        <taxon>Lachnospirales</taxon>
        <taxon>Lachnospiraceae</taxon>
        <taxon>Herbinix</taxon>
    </lineage>
</organism>
<dbReference type="InterPro" id="IPR043149">
    <property type="entry name" value="TagF_N"/>
</dbReference>
<dbReference type="Gene3D" id="3.40.50.12580">
    <property type="match status" value="1"/>
</dbReference>
<comment type="subcellular location">
    <subcellularLocation>
        <location evidence="1">Cell membrane</location>
        <topology evidence="1">Peripheral membrane protein</topology>
    </subcellularLocation>
</comment>
<evidence type="ECO:0000256" key="4">
    <source>
        <dbReference type="ARBA" id="ARBA00022679"/>
    </source>
</evidence>
<proteinExistence type="inferred from homology"/>
<evidence type="ECO:0000256" key="1">
    <source>
        <dbReference type="ARBA" id="ARBA00004202"/>
    </source>
</evidence>
<evidence type="ECO:0000256" key="6">
    <source>
        <dbReference type="ARBA" id="ARBA00023136"/>
    </source>
</evidence>
<accession>A0A0K8J8A9</accession>
<comment type="similarity">
    <text evidence="2">Belongs to the CDP-glycerol glycerophosphotransferase family.</text>
</comment>
<dbReference type="PANTHER" id="PTHR37316:SF3">
    <property type="entry name" value="TEICHOIC ACID GLYCEROL-PHOSPHATE TRANSFERASE"/>
    <property type="match status" value="1"/>
</dbReference>